<dbReference type="InterPro" id="IPR036640">
    <property type="entry name" value="ABC1_TM_sf"/>
</dbReference>
<dbReference type="Proteomes" id="UP001595973">
    <property type="component" value="Unassembled WGS sequence"/>
</dbReference>
<dbReference type="InterPro" id="IPR027417">
    <property type="entry name" value="P-loop_NTPase"/>
</dbReference>
<evidence type="ECO:0000256" key="3">
    <source>
        <dbReference type="ARBA" id="ARBA00022692"/>
    </source>
</evidence>
<dbReference type="InterPro" id="IPR011527">
    <property type="entry name" value="ABC1_TM_dom"/>
</dbReference>
<evidence type="ECO:0000256" key="6">
    <source>
        <dbReference type="ARBA" id="ARBA00022989"/>
    </source>
</evidence>
<keyword evidence="4" id="KW-0547">Nucleotide-binding</keyword>
<dbReference type="PROSITE" id="PS00211">
    <property type="entry name" value="ABC_TRANSPORTER_1"/>
    <property type="match status" value="1"/>
</dbReference>
<dbReference type="SUPFAM" id="SSF90123">
    <property type="entry name" value="ABC transporter transmembrane region"/>
    <property type="match status" value="1"/>
</dbReference>
<keyword evidence="7 8" id="KW-0472">Membrane</keyword>
<dbReference type="Pfam" id="PF06472">
    <property type="entry name" value="ABC_membrane_2"/>
    <property type="match status" value="1"/>
</dbReference>
<proteinExistence type="predicted"/>
<comment type="caution">
    <text evidence="11">The sequence shown here is derived from an EMBL/GenBank/DDBJ whole genome shotgun (WGS) entry which is preliminary data.</text>
</comment>
<dbReference type="SMART" id="SM00382">
    <property type="entry name" value="AAA"/>
    <property type="match status" value="1"/>
</dbReference>
<feature type="domain" description="ABC transmembrane type-1" evidence="10">
    <location>
        <begin position="30"/>
        <end position="332"/>
    </location>
</feature>
<feature type="domain" description="ABC transporter" evidence="9">
    <location>
        <begin position="370"/>
        <end position="581"/>
    </location>
</feature>
<protein>
    <submittedName>
        <fullName evidence="11">ABC transporter ATP-binding protein/permease</fullName>
    </submittedName>
</protein>
<dbReference type="PANTHER" id="PTHR11384">
    <property type="entry name" value="ATP-BINDING CASSETTE, SUB-FAMILY D MEMBER"/>
    <property type="match status" value="1"/>
</dbReference>
<sequence>MLTGLLGRIWRLARIAAAGRAGRRGLLLYAVILGLQFLGIWVTLQLISWNKVFYDALETMDAAAAARQITIFFAIIAVSVAANLASEWLKGILLMVWRTQLTDHALALWVDGRAYWHLREGFSPEPVDNPDQRVAEDCRNFTQALIRETLDLITSSVALFSYVALLWTLATFTLTFTVFGFDISLPRYMFWAAFLYVALASSITHLLGRPLKSRLFAQEKREADFRHALVRLREDAETVARAGAEAAERRRLAALFGALRLNWRRVINQRLILGLFTRPYQQTVLRIPSFLAVPAYFAGAVTLGGMMQLASAFSNVTTTLSWFIFSYRDLAEFAAVTDRLHGLFHAAAAPRPNRGTPRAISRRPSPDGSLRLSALNLFKPDGTALRPLPDIVALPGERIWLSGPSGQGKSTLLAALSGLWPYGTGQIEAPSGTWLFLPQGSGLMAEGLAASLTCPAPPDDVSRADLCALLHRVGLGQHTARLDAPPALSIAGLSQGERQRIAIARALLARPDVLLMDEPTSALDPDSERALLTLIRQDLPDTIVLCVSHRPPEGLDATREIRLSAPHLAKAPEHDGGIRTARQA</sequence>
<organism evidence="11 12">
    <name type="scientific">Seohaeicola nanhaiensis</name>
    <dbReference type="NCBI Taxonomy" id="1387282"/>
    <lineage>
        <taxon>Bacteria</taxon>
        <taxon>Pseudomonadati</taxon>
        <taxon>Pseudomonadota</taxon>
        <taxon>Alphaproteobacteria</taxon>
        <taxon>Rhodobacterales</taxon>
        <taxon>Roseobacteraceae</taxon>
        <taxon>Seohaeicola</taxon>
    </lineage>
</organism>
<dbReference type="InterPro" id="IPR050835">
    <property type="entry name" value="ABC_transporter_sub-D"/>
</dbReference>
<keyword evidence="3 8" id="KW-0812">Transmembrane</keyword>
<dbReference type="InterPro" id="IPR017871">
    <property type="entry name" value="ABC_transporter-like_CS"/>
</dbReference>
<comment type="subcellular location">
    <subcellularLocation>
        <location evidence="1">Cell membrane</location>
        <topology evidence="1">Multi-pass membrane protein</topology>
    </subcellularLocation>
</comment>
<evidence type="ECO:0000313" key="11">
    <source>
        <dbReference type="EMBL" id="MFC4667140.1"/>
    </source>
</evidence>
<evidence type="ECO:0000256" key="7">
    <source>
        <dbReference type="ARBA" id="ARBA00023136"/>
    </source>
</evidence>
<dbReference type="PANTHER" id="PTHR11384:SF59">
    <property type="entry name" value="LYSOSOMAL COBALAMIN TRANSPORTER ABCD4"/>
    <property type="match status" value="1"/>
</dbReference>
<evidence type="ECO:0000259" key="9">
    <source>
        <dbReference type="PROSITE" id="PS50893"/>
    </source>
</evidence>
<accession>A0ABV9KAD4</accession>
<reference evidence="12" key="1">
    <citation type="journal article" date="2019" name="Int. J. Syst. Evol. Microbiol.">
        <title>The Global Catalogue of Microorganisms (GCM) 10K type strain sequencing project: providing services to taxonomists for standard genome sequencing and annotation.</title>
        <authorList>
            <consortium name="The Broad Institute Genomics Platform"/>
            <consortium name="The Broad Institute Genome Sequencing Center for Infectious Disease"/>
            <person name="Wu L."/>
            <person name="Ma J."/>
        </authorList>
    </citation>
    <scope>NUCLEOTIDE SEQUENCE [LARGE SCALE GENOMIC DNA]</scope>
    <source>
        <strain evidence="12">CGMCC 4.7283</strain>
    </source>
</reference>
<keyword evidence="12" id="KW-1185">Reference proteome</keyword>
<dbReference type="PROSITE" id="PS50893">
    <property type="entry name" value="ABC_TRANSPORTER_2"/>
    <property type="match status" value="1"/>
</dbReference>
<evidence type="ECO:0000256" key="4">
    <source>
        <dbReference type="ARBA" id="ARBA00022741"/>
    </source>
</evidence>
<feature type="transmembrane region" description="Helical" evidence="8">
    <location>
        <begin position="26"/>
        <end position="49"/>
    </location>
</feature>
<feature type="transmembrane region" description="Helical" evidence="8">
    <location>
        <begin position="69"/>
        <end position="89"/>
    </location>
</feature>
<dbReference type="EMBL" id="JBHSGI010000002">
    <property type="protein sequence ID" value="MFC4667140.1"/>
    <property type="molecule type" value="Genomic_DNA"/>
</dbReference>
<feature type="transmembrane region" description="Helical" evidence="8">
    <location>
        <begin position="188"/>
        <end position="208"/>
    </location>
</feature>
<dbReference type="Gene3D" id="3.40.50.300">
    <property type="entry name" value="P-loop containing nucleotide triphosphate hydrolases"/>
    <property type="match status" value="1"/>
</dbReference>
<dbReference type="InterPro" id="IPR003593">
    <property type="entry name" value="AAA+_ATPase"/>
</dbReference>
<evidence type="ECO:0000256" key="1">
    <source>
        <dbReference type="ARBA" id="ARBA00004651"/>
    </source>
</evidence>
<feature type="transmembrane region" description="Helical" evidence="8">
    <location>
        <begin position="157"/>
        <end position="176"/>
    </location>
</feature>
<dbReference type="PROSITE" id="PS50929">
    <property type="entry name" value="ABC_TM1F"/>
    <property type="match status" value="1"/>
</dbReference>
<dbReference type="GO" id="GO:0005524">
    <property type="term" value="F:ATP binding"/>
    <property type="evidence" value="ECO:0007669"/>
    <property type="project" value="UniProtKB-KW"/>
</dbReference>
<dbReference type="RefSeq" id="WP_380715085.1">
    <property type="nucleotide sequence ID" value="NZ_JBHSGI010000002.1"/>
</dbReference>
<keyword evidence="2" id="KW-0813">Transport</keyword>
<evidence type="ECO:0000256" key="8">
    <source>
        <dbReference type="SAM" id="Phobius"/>
    </source>
</evidence>
<name>A0ABV9KAD4_9RHOB</name>
<dbReference type="Pfam" id="PF00005">
    <property type="entry name" value="ABC_tran"/>
    <property type="match status" value="1"/>
</dbReference>
<evidence type="ECO:0000313" key="12">
    <source>
        <dbReference type="Proteomes" id="UP001595973"/>
    </source>
</evidence>
<dbReference type="InterPro" id="IPR003439">
    <property type="entry name" value="ABC_transporter-like_ATP-bd"/>
</dbReference>
<keyword evidence="5 11" id="KW-0067">ATP-binding</keyword>
<gene>
    <name evidence="11" type="ORF">ACFO5X_01120</name>
</gene>
<evidence type="ECO:0000256" key="5">
    <source>
        <dbReference type="ARBA" id="ARBA00022840"/>
    </source>
</evidence>
<evidence type="ECO:0000259" key="10">
    <source>
        <dbReference type="PROSITE" id="PS50929"/>
    </source>
</evidence>
<dbReference type="SUPFAM" id="SSF52540">
    <property type="entry name" value="P-loop containing nucleoside triphosphate hydrolases"/>
    <property type="match status" value="1"/>
</dbReference>
<keyword evidence="6 8" id="KW-1133">Transmembrane helix</keyword>
<dbReference type="Gene3D" id="1.20.1560.10">
    <property type="entry name" value="ABC transporter type 1, transmembrane domain"/>
    <property type="match status" value="1"/>
</dbReference>
<evidence type="ECO:0000256" key="2">
    <source>
        <dbReference type="ARBA" id="ARBA00022448"/>
    </source>
</evidence>